<dbReference type="Proteomes" id="UP000671913">
    <property type="component" value="Chromosome"/>
</dbReference>
<feature type="domain" description="SLH" evidence="2">
    <location>
        <begin position="133"/>
        <end position="191"/>
    </location>
</feature>
<dbReference type="EMBL" id="CP060096">
    <property type="protein sequence ID" value="QSZ28431.1"/>
    <property type="molecule type" value="Genomic_DNA"/>
</dbReference>
<dbReference type="InterPro" id="IPR051465">
    <property type="entry name" value="Cell_Envelope_Struct_Comp"/>
</dbReference>
<evidence type="ECO:0000313" key="4">
    <source>
        <dbReference type="Proteomes" id="UP000671913"/>
    </source>
</evidence>
<feature type="domain" description="SLH" evidence="2">
    <location>
        <begin position="194"/>
        <end position="257"/>
    </location>
</feature>
<evidence type="ECO:0000256" key="1">
    <source>
        <dbReference type="ARBA" id="ARBA00022737"/>
    </source>
</evidence>
<evidence type="ECO:0000259" key="2">
    <source>
        <dbReference type="PROSITE" id="PS51272"/>
    </source>
</evidence>
<dbReference type="KEGG" id="aaut:ACETAC_09650"/>
<protein>
    <submittedName>
        <fullName evidence="3">S-layer homology domain-containing protein</fullName>
    </submittedName>
</protein>
<keyword evidence="4" id="KW-1185">Reference proteome</keyword>
<name>A0A975AXX7_9THEO</name>
<sequence>MYTQIDMVKTIEQILGLPPMNQMDAAATPMYNAFTDKADLEPYDVIQNKIPLDKMNEGSASVPSYNGGSHSGSFKDIDGHWAKDAIEALASKGIIKGEDENHFAPDNKITRAEFASMMIRLLNIPEEIYNNEFKDVTSGDWYAKAIEAAYKAGIIVGDGSTMRPNDSISREEMAAIVMRVYEKLSKYKEENINKTTFADDSKISNWAKQAIANINKIGLMMGEPNNMFAPKESATRAEAAAVIFRILNKAGNLKASQNELKHKWAVASEKMFKGTSQDEDNQNEALLNRAIWYSVKGFNTPYPGDRKVYAPEEFDNN</sequence>
<accession>A0A975AXX7</accession>
<dbReference type="AlphaFoldDB" id="A0A975AXX7"/>
<dbReference type="PANTHER" id="PTHR43308:SF5">
    <property type="entry name" value="S-LAYER PROTEIN _ PEPTIDOGLYCAN ENDO-BETA-N-ACETYLGLUCOSAMINIDASE"/>
    <property type="match status" value="1"/>
</dbReference>
<evidence type="ECO:0000313" key="3">
    <source>
        <dbReference type="EMBL" id="QSZ28431.1"/>
    </source>
</evidence>
<dbReference type="Pfam" id="PF00395">
    <property type="entry name" value="SLH"/>
    <property type="match status" value="3"/>
</dbReference>
<keyword evidence="1" id="KW-0677">Repeat</keyword>
<feature type="domain" description="SLH" evidence="2">
    <location>
        <begin position="69"/>
        <end position="132"/>
    </location>
</feature>
<reference evidence="3" key="1">
    <citation type="submission" date="2020-08" db="EMBL/GenBank/DDBJ databases">
        <title>Genomic insights into the carbon and energy metabolism of the first obligate autotrophic acetogenic bacterium Aceticella autotrophica gen. nov., sp. nov.</title>
        <authorList>
            <person name="Toshchakov S.V."/>
            <person name="Elcheninov A.G."/>
            <person name="Kublanov I.V."/>
            <person name="Frolov E.N."/>
            <person name="Lebedinsky A.V."/>
        </authorList>
    </citation>
    <scope>NUCLEOTIDE SEQUENCE</scope>
    <source>
        <strain evidence="3">3443-3Ac</strain>
    </source>
</reference>
<gene>
    <name evidence="3" type="ORF">ACETAC_09650</name>
</gene>
<organism evidence="3 4">
    <name type="scientific">Aceticella autotrophica</name>
    <dbReference type="NCBI Taxonomy" id="2755338"/>
    <lineage>
        <taxon>Bacteria</taxon>
        <taxon>Bacillati</taxon>
        <taxon>Bacillota</taxon>
        <taxon>Clostridia</taxon>
        <taxon>Thermoanaerobacterales</taxon>
        <taxon>Thermoanaerobacteraceae</taxon>
        <taxon>Aceticella</taxon>
    </lineage>
</organism>
<dbReference type="PANTHER" id="PTHR43308">
    <property type="entry name" value="OUTER MEMBRANE PROTEIN ALPHA-RELATED"/>
    <property type="match status" value="1"/>
</dbReference>
<proteinExistence type="predicted"/>
<dbReference type="PROSITE" id="PS51272">
    <property type="entry name" value="SLH"/>
    <property type="match status" value="3"/>
</dbReference>
<dbReference type="InterPro" id="IPR001119">
    <property type="entry name" value="SLH_dom"/>
</dbReference>